<organism evidence="1 2">
    <name type="scientific">Qipengyuania flava</name>
    <dbReference type="NCBI Taxonomy" id="192812"/>
    <lineage>
        <taxon>Bacteria</taxon>
        <taxon>Pseudomonadati</taxon>
        <taxon>Pseudomonadota</taxon>
        <taxon>Alphaproteobacteria</taxon>
        <taxon>Sphingomonadales</taxon>
        <taxon>Erythrobacteraceae</taxon>
        <taxon>Qipengyuania</taxon>
    </lineage>
</organism>
<gene>
    <name evidence="1" type="ORF">EKJ_02090</name>
</gene>
<keyword evidence="2" id="KW-1185">Reference proteome</keyword>
<sequence length="67" mass="7387">MRVFKSGCLWIVGLMAAGVLAYAGYLYSIDFLAADDCHDAGGSFHFDRGECSFTENYTGEVPPLWPF</sequence>
<accession>A0A3T1CEH4</accession>
<proteinExistence type="predicted"/>
<dbReference type="RefSeq" id="WP_130585595.1">
    <property type="nucleotide sequence ID" value="NZ_AP019389.1"/>
</dbReference>
<dbReference type="AlphaFoldDB" id="A0A3T1CEH4"/>
<evidence type="ECO:0000313" key="2">
    <source>
        <dbReference type="Proteomes" id="UP000290057"/>
    </source>
</evidence>
<name>A0A3T1CEH4_9SPHN</name>
<dbReference type="Proteomes" id="UP000290057">
    <property type="component" value="Chromosome"/>
</dbReference>
<protein>
    <submittedName>
        <fullName evidence="1">Uncharacterized protein</fullName>
    </submittedName>
</protein>
<evidence type="ECO:0000313" key="1">
    <source>
        <dbReference type="EMBL" id="BBI19362.1"/>
    </source>
</evidence>
<reference evidence="1 2" key="1">
    <citation type="submission" date="2019-01" db="EMBL/GenBank/DDBJ databases">
        <title>Complete genome sequence of Erythrobacter flavus KJ5.</title>
        <authorList>
            <person name="Kanesaki Y."/>
            <person name="Brotosudarmo T."/>
            <person name="Moriuchi R."/>
            <person name="Awai K."/>
        </authorList>
    </citation>
    <scope>NUCLEOTIDE SEQUENCE [LARGE SCALE GENOMIC DNA]</scope>
    <source>
        <strain evidence="1 2">KJ5</strain>
    </source>
</reference>
<dbReference type="EMBL" id="AP019389">
    <property type="protein sequence ID" value="BBI19362.1"/>
    <property type="molecule type" value="Genomic_DNA"/>
</dbReference>